<evidence type="ECO:0000259" key="4">
    <source>
        <dbReference type="Pfam" id="PF06276"/>
    </source>
</evidence>
<comment type="caution">
    <text evidence="5">The sequence shown here is derived from an EMBL/GenBank/DDBJ whole genome shotgun (WGS) entry which is preliminary data.</text>
</comment>
<evidence type="ECO:0000313" key="6">
    <source>
        <dbReference type="Proteomes" id="UP000075418"/>
    </source>
</evidence>
<dbReference type="GO" id="GO:0016881">
    <property type="term" value="F:acid-amino acid ligase activity"/>
    <property type="evidence" value="ECO:0007669"/>
    <property type="project" value="UniProtKB-ARBA"/>
</dbReference>
<gene>
    <name evidence="5" type="ORF">A0131_00085</name>
</gene>
<dbReference type="Proteomes" id="UP000075418">
    <property type="component" value="Unassembled WGS sequence"/>
</dbReference>
<dbReference type="EMBL" id="LUGM01000002">
    <property type="protein sequence ID" value="KYH13211.1"/>
    <property type="molecule type" value="Genomic_DNA"/>
</dbReference>
<dbReference type="InterPro" id="IPR007310">
    <property type="entry name" value="Aerobactin_biosyn_IucA/IucC_N"/>
</dbReference>
<protein>
    <submittedName>
        <fullName evidence="5">Sialic acid synthase</fullName>
    </submittedName>
</protein>
<name>A0A151A1B4_9STAP</name>
<dbReference type="Pfam" id="PF04183">
    <property type="entry name" value="IucA_IucC"/>
    <property type="match status" value="1"/>
</dbReference>
<dbReference type="PANTHER" id="PTHR34384:SF6">
    <property type="entry name" value="STAPHYLOFERRIN B SYNTHASE"/>
    <property type="match status" value="1"/>
</dbReference>
<organism evidence="5 6">
    <name type="scientific">Staphylococcus kloosii</name>
    <dbReference type="NCBI Taxonomy" id="29384"/>
    <lineage>
        <taxon>Bacteria</taxon>
        <taxon>Bacillati</taxon>
        <taxon>Bacillota</taxon>
        <taxon>Bacilli</taxon>
        <taxon>Bacillales</taxon>
        <taxon>Staphylococcaceae</taxon>
        <taxon>Staphylococcus</taxon>
    </lineage>
</organism>
<evidence type="ECO:0000259" key="3">
    <source>
        <dbReference type="Pfam" id="PF04183"/>
    </source>
</evidence>
<evidence type="ECO:0000256" key="1">
    <source>
        <dbReference type="ARBA" id="ARBA00004924"/>
    </source>
</evidence>
<feature type="domain" description="Aerobactin siderophore biosynthesis IucA/IucC-like C-terminal" evidence="4">
    <location>
        <begin position="459"/>
        <end position="629"/>
    </location>
</feature>
<dbReference type="Gene3D" id="1.10.510.40">
    <property type="match status" value="1"/>
</dbReference>
<proteinExistence type="inferred from homology"/>
<dbReference type="PANTHER" id="PTHR34384">
    <property type="entry name" value="L-2,3-DIAMINOPROPANOATE--CITRATE LIGASE"/>
    <property type="match status" value="1"/>
</dbReference>
<accession>A0A151A1B4</accession>
<dbReference type="RefSeq" id="WP_061853462.1">
    <property type="nucleotide sequence ID" value="NZ_LUGM01000002.1"/>
</dbReference>
<dbReference type="GO" id="GO:0019290">
    <property type="term" value="P:siderophore biosynthetic process"/>
    <property type="evidence" value="ECO:0007669"/>
    <property type="project" value="InterPro"/>
</dbReference>
<reference evidence="5 6" key="1">
    <citation type="submission" date="2016-02" db="EMBL/GenBank/DDBJ databases">
        <title>Draft genome sequence of hydrocarbon degrading Staphylococcus saprophyticus Strain CNV2, isolated from crude-oil contaminated soil from Noonmati Oil Refinery, Guwahati, Assam, India.</title>
        <authorList>
            <person name="Mukherjee A."/>
            <person name="Chettri B."/>
            <person name="Langpoklakpam J."/>
            <person name="Singh A.K."/>
            <person name="Chattopadhyay D.J."/>
        </authorList>
    </citation>
    <scope>NUCLEOTIDE SEQUENCE [LARGE SCALE GENOMIC DNA]</scope>
    <source>
        <strain evidence="5 6">CNV2</strain>
    </source>
</reference>
<dbReference type="InterPro" id="IPR037455">
    <property type="entry name" value="LucA/IucC-like"/>
</dbReference>
<comment type="similarity">
    <text evidence="2">Belongs to the IucA/IucC family.</text>
</comment>
<evidence type="ECO:0000256" key="2">
    <source>
        <dbReference type="ARBA" id="ARBA00007832"/>
    </source>
</evidence>
<dbReference type="AlphaFoldDB" id="A0A151A1B4"/>
<comment type="pathway">
    <text evidence="1">Siderophore biosynthesis.</text>
</comment>
<dbReference type="Pfam" id="PF06276">
    <property type="entry name" value="FhuF"/>
    <property type="match status" value="1"/>
</dbReference>
<feature type="domain" description="Aerobactin siderophore biosynthesis IucA/IucC N-terminal" evidence="3">
    <location>
        <begin position="185"/>
        <end position="426"/>
    </location>
</feature>
<evidence type="ECO:0000313" key="5">
    <source>
        <dbReference type="EMBL" id="KYH13211.1"/>
    </source>
</evidence>
<dbReference type="InterPro" id="IPR022770">
    <property type="entry name" value="IucA/IucC-like_C"/>
</dbReference>
<sequence>MNLQIELTEDERHAYEYLTSTNPAWATKYKETVMTSRDKITQRLITSMYRENLAQCHLYSTILDVSDLSYDISTSQPKVLKINYPKVNKTIIAPISGSFAFDRLDVEGPFYFIEDNKCKRILHPSEVLDCILIKLPELNNSASEQFNADMINSAANLALAISFQALTFENDHTELWQLIEHAEDSYLRSEQAVIEGHPLHPGAKLRKGLTPEETINYSSEFGTPLTLKFALLHKDLSRTQSQQGSFNEMLFAQFDGLETSVLNKISADQLANFNIIVIHPWQYERILKEEYTDLISSDYFILLDYDVTYYSGLSFRTLMPKYPNVLPHIKLATNVHITGEIRTLSEQTTYNGPLVTQILNQILTKDDLFDNIQATTVDELAGIHFYNTNDGDKQRQRSEQLGTLFRKNIYQLIDNDATPVIASSLVSAHHYNQTSPLETIINQYMKNYQFNDFDEAAYAWLTHYGQQLFNLVIPLVAKYGIALEAHLQNAIVAINKDGSLNKIYIRDFEGLRIDKNQLADMGYSTSNFHNSSLILTDKQQTVFNKAFYSTVQNHLGEFILTVAKVATDSNFESNVWRKLSDILAENIDAIAQSVTTKENIEEFKAIIFAKEIDYKCVTTMRLVDEADYYTYVKVSNPLYRQN</sequence>